<dbReference type="SUPFAM" id="SSF46689">
    <property type="entry name" value="Homeodomain-like"/>
    <property type="match status" value="1"/>
</dbReference>
<evidence type="ECO:0000256" key="3">
    <source>
        <dbReference type="ARBA" id="ARBA00023163"/>
    </source>
</evidence>
<dbReference type="Proteomes" id="UP000603715">
    <property type="component" value="Unassembled WGS sequence"/>
</dbReference>
<evidence type="ECO:0000259" key="5">
    <source>
        <dbReference type="PROSITE" id="PS01124"/>
    </source>
</evidence>
<evidence type="ECO:0000256" key="4">
    <source>
        <dbReference type="SAM" id="Phobius"/>
    </source>
</evidence>
<dbReference type="Pfam" id="PF12833">
    <property type="entry name" value="HTH_18"/>
    <property type="match status" value="1"/>
</dbReference>
<dbReference type="RefSeq" id="WP_191177962.1">
    <property type="nucleotide sequence ID" value="NZ_JACXXP010000001.1"/>
</dbReference>
<feature type="transmembrane region" description="Helical" evidence="4">
    <location>
        <begin position="106"/>
        <end position="126"/>
    </location>
</feature>
<evidence type="ECO:0000313" key="8">
    <source>
        <dbReference type="Proteomes" id="UP000603715"/>
    </source>
</evidence>
<dbReference type="EMBL" id="JAJJML010000001">
    <property type="protein sequence ID" value="MCC9036155.1"/>
    <property type="molecule type" value="Genomic_DNA"/>
</dbReference>
<dbReference type="InterPro" id="IPR009057">
    <property type="entry name" value="Homeodomain-like_sf"/>
</dbReference>
<protein>
    <submittedName>
        <fullName evidence="7">Helix-turn-helix domain-containing protein</fullName>
    </submittedName>
</protein>
<evidence type="ECO:0000313" key="6">
    <source>
        <dbReference type="EMBL" id="MBD3903326.1"/>
    </source>
</evidence>
<dbReference type="AlphaFoldDB" id="A0A9Q3V082"/>
<keyword evidence="1" id="KW-0805">Transcription regulation</keyword>
<keyword evidence="4" id="KW-1133">Transmembrane helix</keyword>
<reference evidence="8" key="2">
    <citation type="submission" date="2023-07" db="EMBL/GenBank/DDBJ databases">
        <title>Description of novel Chryseobacterium sp. strain C-2.</title>
        <authorList>
            <person name="Saticioglu I.B."/>
        </authorList>
    </citation>
    <scope>NUCLEOTIDE SEQUENCE [LARGE SCALE GENOMIC DNA]</scope>
    <source>
        <strain evidence="8">C-2</strain>
    </source>
</reference>
<keyword evidence="2" id="KW-0238">DNA-binding</keyword>
<keyword evidence="4" id="KW-0472">Membrane</keyword>
<gene>
    <name evidence="6" type="ORF">IEW27_01775</name>
    <name evidence="7" type="ORF">LNP80_18200</name>
</gene>
<dbReference type="PANTHER" id="PTHR43280">
    <property type="entry name" value="ARAC-FAMILY TRANSCRIPTIONAL REGULATOR"/>
    <property type="match status" value="1"/>
</dbReference>
<feature type="transmembrane region" description="Helical" evidence="4">
    <location>
        <begin position="29"/>
        <end position="52"/>
    </location>
</feature>
<name>A0A9Q3V082_9FLAO</name>
<keyword evidence="4" id="KW-0812">Transmembrane</keyword>
<evidence type="ECO:0000256" key="2">
    <source>
        <dbReference type="ARBA" id="ARBA00023125"/>
    </source>
</evidence>
<feature type="transmembrane region" description="Helical" evidence="4">
    <location>
        <begin position="73"/>
        <end position="94"/>
    </location>
</feature>
<dbReference type="SMART" id="SM00342">
    <property type="entry name" value="HTH_ARAC"/>
    <property type="match status" value="1"/>
</dbReference>
<evidence type="ECO:0000313" key="7">
    <source>
        <dbReference type="EMBL" id="MCC9036155.1"/>
    </source>
</evidence>
<dbReference type="InterPro" id="IPR020449">
    <property type="entry name" value="Tscrpt_reg_AraC-type_HTH"/>
</dbReference>
<keyword evidence="3" id="KW-0804">Transcription</keyword>
<keyword evidence="8" id="KW-1185">Reference proteome</keyword>
<dbReference type="InterPro" id="IPR018062">
    <property type="entry name" value="HTH_AraC-typ_CS"/>
</dbReference>
<comment type="caution">
    <text evidence="7">The sequence shown here is derived from an EMBL/GenBank/DDBJ whole genome shotgun (WGS) entry which is preliminary data.</text>
</comment>
<feature type="domain" description="HTH araC/xylS-type" evidence="5">
    <location>
        <begin position="160"/>
        <end position="264"/>
    </location>
</feature>
<dbReference type="GO" id="GO:0003700">
    <property type="term" value="F:DNA-binding transcription factor activity"/>
    <property type="evidence" value="ECO:0007669"/>
    <property type="project" value="InterPro"/>
</dbReference>
<accession>A0A9Q3V082</accession>
<reference evidence="7" key="1">
    <citation type="submission" date="2021-11" db="EMBL/GenBank/DDBJ databases">
        <title>Description of novel Chryseobacterium species.</title>
        <authorList>
            <person name="Saticioglu I.B."/>
            <person name="Ay H."/>
            <person name="Altun S."/>
            <person name="Duman M."/>
        </authorList>
    </citation>
    <scope>NUCLEOTIDE SEQUENCE</scope>
    <source>
        <strain evidence="7">C-39</strain>
    </source>
</reference>
<dbReference type="GO" id="GO:0043565">
    <property type="term" value="F:sequence-specific DNA binding"/>
    <property type="evidence" value="ECO:0007669"/>
    <property type="project" value="InterPro"/>
</dbReference>
<proteinExistence type="predicted"/>
<organism evidence="7 9">
    <name type="scientific">Chryseobacterium muglaense</name>
    <dbReference type="NCBI Taxonomy" id="2893752"/>
    <lineage>
        <taxon>Bacteria</taxon>
        <taxon>Pseudomonadati</taxon>
        <taxon>Bacteroidota</taxon>
        <taxon>Flavobacteriia</taxon>
        <taxon>Flavobacteriales</taxon>
        <taxon>Weeksellaceae</taxon>
        <taxon>Chryseobacterium group</taxon>
        <taxon>Chryseobacterium</taxon>
    </lineage>
</organism>
<reference evidence="6" key="3">
    <citation type="submission" date="2024-05" db="EMBL/GenBank/DDBJ databases">
        <title>Description of novel Chryseobacterium sp. strain C-2.</title>
        <authorList>
            <person name="Saticioglu I.B."/>
        </authorList>
    </citation>
    <scope>NUCLEOTIDE SEQUENCE</scope>
    <source>
        <strain evidence="6">C-2</strain>
    </source>
</reference>
<dbReference type="Gene3D" id="1.10.10.60">
    <property type="entry name" value="Homeodomain-like"/>
    <property type="match status" value="2"/>
</dbReference>
<dbReference type="PRINTS" id="PR00032">
    <property type="entry name" value="HTHARAC"/>
</dbReference>
<sequence>MVFLVISVFYQEIIFKNNLPYFTDKNESLLNLLTIPMAVIPVIYIAFCFRALKKHKEMLPDFYSTLERINLNWLKYILLSLIVLFIIIVGTLSLSTRWNYFPLNSTSKIIGSIQGFYLLCIVFFSLRQSIIYNQNTGIKDSRKKKDEVIPVDERSKILSERLLDYMRIEKPYLDEELSLIKLSSLLNVSTNQLSQVINQNLNTTFYKFINSYRVEEVKQKLKNIEFDHYSILGIAFESGFNSKSTFNKIFKEETGMTPSQFKNYKS</sequence>
<dbReference type="PANTHER" id="PTHR43280:SF29">
    <property type="entry name" value="ARAC-FAMILY TRANSCRIPTIONAL REGULATOR"/>
    <property type="match status" value="1"/>
</dbReference>
<dbReference type="EMBL" id="JACXXP010000001">
    <property type="protein sequence ID" value="MBD3903326.1"/>
    <property type="molecule type" value="Genomic_DNA"/>
</dbReference>
<dbReference type="InterPro" id="IPR018060">
    <property type="entry name" value="HTH_AraC"/>
</dbReference>
<dbReference type="Proteomes" id="UP001107960">
    <property type="component" value="Unassembled WGS sequence"/>
</dbReference>
<dbReference type="PROSITE" id="PS01124">
    <property type="entry name" value="HTH_ARAC_FAMILY_2"/>
    <property type="match status" value="1"/>
</dbReference>
<evidence type="ECO:0000256" key="1">
    <source>
        <dbReference type="ARBA" id="ARBA00023015"/>
    </source>
</evidence>
<dbReference type="PROSITE" id="PS00041">
    <property type="entry name" value="HTH_ARAC_FAMILY_1"/>
    <property type="match status" value="1"/>
</dbReference>
<evidence type="ECO:0000313" key="9">
    <source>
        <dbReference type="Proteomes" id="UP001107960"/>
    </source>
</evidence>